<dbReference type="InterPro" id="IPR006726">
    <property type="entry name" value="PHBA_efflux_AaeB/fusaric-R"/>
</dbReference>
<evidence type="ECO:0000256" key="1">
    <source>
        <dbReference type="ARBA" id="ARBA00004651"/>
    </source>
</evidence>
<evidence type="ECO:0000256" key="7">
    <source>
        <dbReference type="SAM" id="Phobius"/>
    </source>
</evidence>
<dbReference type="RefSeq" id="WP_200122606.1">
    <property type="nucleotide sequence ID" value="NZ_JAEILV010000005.1"/>
</dbReference>
<keyword evidence="4 7" id="KW-0812">Transmembrane</keyword>
<comment type="subcellular location">
    <subcellularLocation>
        <location evidence="1">Cell membrane</location>
        <topology evidence="1">Multi-pass membrane protein</topology>
    </subcellularLocation>
</comment>
<evidence type="ECO:0000256" key="6">
    <source>
        <dbReference type="ARBA" id="ARBA00023136"/>
    </source>
</evidence>
<name>A0ABS3GKS0_9NEIS</name>
<evidence type="ECO:0000256" key="4">
    <source>
        <dbReference type="ARBA" id="ARBA00022692"/>
    </source>
</evidence>
<feature type="transmembrane region" description="Helical" evidence="7">
    <location>
        <begin position="450"/>
        <end position="469"/>
    </location>
</feature>
<gene>
    <name evidence="8" type="ORF">J1C50_08930</name>
</gene>
<feature type="transmembrane region" description="Helical" evidence="7">
    <location>
        <begin position="57"/>
        <end position="77"/>
    </location>
</feature>
<reference evidence="8 9" key="1">
    <citation type="submission" date="2021-03" db="EMBL/GenBank/DDBJ databases">
        <title>First Case of infection caused by Chromobacterium haemolyticum derived from water in China.</title>
        <authorList>
            <person name="Chen J."/>
            <person name="Liu C."/>
        </authorList>
    </citation>
    <scope>NUCLEOTIDE SEQUENCE [LARGE SCALE GENOMIC DNA]</scope>
    <source>
        <strain evidence="8 9">WJ-5</strain>
    </source>
</reference>
<dbReference type="EMBL" id="JAFLRD010000006">
    <property type="protein sequence ID" value="MBO0415636.1"/>
    <property type="molecule type" value="Genomic_DNA"/>
</dbReference>
<keyword evidence="5 7" id="KW-1133">Transmembrane helix</keyword>
<evidence type="ECO:0000313" key="8">
    <source>
        <dbReference type="EMBL" id="MBO0415636.1"/>
    </source>
</evidence>
<comment type="caution">
    <text evidence="8">The sequence shown here is derived from an EMBL/GenBank/DDBJ whole genome shotgun (WGS) entry which is preliminary data.</text>
</comment>
<accession>A0ABS3GKS0</accession>
<dbReference type="PANTHER" id="PTHR30509">
    <property type="entry name" value="P-HYDROXYBENZOIC ACID EFFLUX PUMP SUBUNIT-RELATED"/>
    <property type="match status" value="1"/>
</dbReference>
<feature type="transmembrane region" description="Helical" evidence="7">
    <location>
        <begin position="475"/>
        <end position="491"/>
    </location>
</feature>
<dbReference type="Proteomes" id="UP000664349">
    <property type="component" value="Unassembled WGS sequence"/>
</dbReference>
<feature type="transmembrane region" description="Helical" evidence="7">
    <location>
        <begin position="133"/>
        <end position="154"/>
    </location>
</feature>
<feature type="transmembrane region" description="Helical" evidence="7">
    <location>
        <begin position="84"/>
        <end position="102"/>
    </location>
</feature>
<keyword evidence="3" id="KW-1003">Cell membrane</keyword>
<organism evidence="8 9">
    <name type="scientific">Chromobacterium haemolyticum</name>
    <dbReference type="NCBI Taxonomy" id="394935"/>
    <lineage>
        <taxon>Bacteria</taxon>
        <taxon>Pseudomonadati</taxon>
        <taxon>Pseudomonadota</taxon>
        <taxon>Betaproteobacteria</taxon>
        <taxon>Neisseriales</taxon>
        <taxon>Chromobacteriaceae</taxon>
        <taxon>Chromobacterium</taxon>
    </lineage>
</organism>
<feature type="transmembrane region" description="Helical" evidence="7">
    <location>
        <begin position="526"/>
        <end position="548"/>
    </location>
</feature>
<feature type="transmembrane region" description="Helical" evidence="7">
    <location>
        <begin position="418"/>
        <end position="438"/>
    </location>
</feature>
<protein>
    <submittedName>
        <fullName evidence="8">FUSC family protein</fullName>
    </submittedName>
</protein>
<proteinExistence type="predicted"/>
<evidence type="ECO:0000313" key="9">
    <source>
        <dbReference type="Proteomes" id="UP000664349"/>
    </source>
</evidence>
<keyword evidence="9" id="KW-1185">Reference proteome</keyword>
<evidence type="ECO:0000256" key="3">
    <source>
        <dbReference type="ARBA" id="ARBA00022475"/>
    </source>
</evidence>
<keyword evidence="2" id="KW-0813">Transport</keyword>
<feature type="transmembrane region" description="Helical" evidence="7">
    <location>
        <begin position="108"/>
        <end position="126"/>
    </location>
</feature>
<feature type="transmembrane region" description="Helical" evidence="7">
    <location>
        <begin position="385"/>
        <end position="406"/>
    </location>
</feature>
<feature type="transmembrane region" description="Helical" evidence="7">
    <location>
        <begin position="33"/>
        <end position="51"/>
    </location>
</feature>
<evidence type="ECO:0000256" key="5">
    <source>
        <dbReference type="ARBA" id="ARBA00022989"/>
    </source>
</evidence>
<sequence>MMTTASLAARRRLLGRALRSAGQDWLRLEGERWIFILKTLLAGFAALWLAFRLGFDSPGTALITVLIVGSPQSGLVLEKGFYRLLGTLAGCAAALILVGMLASQPILLLAALSLWIGLCAGCATLYRNSRSYGFVLAGYTACIIALPAIGHPLTVFDLAVTRVSEISLGLICSAVVYDIVFPRYQAEQVVSNVRGRYLRFILLCQDALAQKLHARDLEQAQLKFAADIAALEAGRATAFFEAGNVRSRSNQLHAFNATFMAALTTFHTLHRQMERLRRDADSPLPGLLLPLFSEVAVVLSGPDGPARNASEAQDTEKQLGRLRAGWPRRIEAARAHLPGGEQAEHWRIDFDTATELLTRFIEEMHAFVGVYHGFASKTPQQISSLAAYVPGTPLPVAVAGGVRAALTLGTLSIAWYWLAWPSALEAVLLATVLCGLAASSPRPVLMVKQFLTGFALGTPLAYISLFWLLSQGNGFPMLMLGLLPFLALGSYLKCLPKYAGVGAGMTIVLANAINPQNQMNYDIVAFLNNGIARILGLALAAAFFQLVLPEHTMGSPRHIAAALWREARRACDAKLPHLKQRYENRIRDLLNLLNTLSPAQAELKQAITAQAITLLELGLAVINLRTLTAESPSPQLRADLEHTVAQLARYFASPSPQRLQQAIATMRAAGPVLRAHLALAEPERAARIQRALADLHLIHTSLLDVAEAAASAAQGTDHDS</sequence>
<dbReference type="Pfam" id="PF04632">
    <property type="entry name" value="FUSC"/>
    <property type="match status" value="1"/>
</dbReference>
<feature type="transmembrane region" description="Helical" evidence="7">
    <location>
        <begin position="166"/>
        <end position="184"/>
    </location>
</feature>
<evidence type="ECO:0000256" key="2">
    <source>
        <dbReference type="ARBA" id="ARBA00022448"/>
    </source>
</evidence>
<keyword evidence="6 7" id="KW-0472">Membrane</keyword>
<dbReference type="PANTHER" id="PTHR30509:SF9">
    <property type="entry name" value="MULTIDRUG RESISTANCE PROTEIN MDTO"/>
    <property type="match status" value="1"/>
</dbReference>